<proteinExistence type="inferred from homology"/>
<dbReference type="PANTHER" id="PTHR38459">
    <property type="entry name" value="PROPHAGE BACTOPRENOL-LINKED GLUCOSE TRANSLOCASE HOMOLOG"/>
    <property type="match status" value="1"/>
</dbReference>
<dbReference type="PANTHER" id="PTHR38459:SF1">
    <property type="entry name" value="PROPHAGE BACTOPRENOL-LINKED GLUCOSE TRANSLOCASE HOMOLOG"/>
    <property type="match status" value="1"/>
</dbReference>
<accession>F1Z3V9</accession>
<dbReference type="eggNOG" id="COG2246">
    <property type="taxonomic scope" value="Bacteria"/>
</dbReference>
<dbReference type="Pfam" id="PF04138">
    <property type="entry name" value="GtrA_DPMS_TM"/>
    <property type="match status" value="1"/>
</dbReference>
<dbReference type="InterPro" id="IPR007267">
    <property type="entry name" value="GtrA_DPMS_TM"/>
</dbReference>
<feature type="domain" description="GtrA/DPMS transmembrane" evidence="7">
    <location>
        <begin position="13"/>
        <end position="131"/>
    </location>
</feature>
<dbReference type="GO" id="GO:0005886">
    <property type="term" value="C:plasma membrane"/>
    <property type="evidence" value="ECO:0007669"/>
    <property type="project" value="TreeGrafter"/>
</dbReference>
<keyword evidence="5 6" id="KW-0472">Membrane</keyword>
<evidence type="ECO:0000256" key="2">
    <source>
        <dbReference type="ARBA" id="ARBA00009399"/>
    </source>
</evidence>
<protein>
    <submittedName>
        <fullName evidence="8">GtrA family protein</fullName>
    </submittedName>
</protein>
<comment type="similarity">
    <text evidence="2">Belongs to the GtrA family.</text>
</comment>
<name>F1Z3V9_9SPHN</name>
<feature type="transmembrane region" description="Helical" evidence="6">
    <location>
        <begin position="78"/>
        <end position="99"/>
    </location>
</feature>
<comment type="subcellular location">
    <subcellularLocation>
        <location evidence="1">Membrane</location>
        <topology evidence="1">Multi-pass membrane protein</topology>
    </subcellularLocation>
</comment>
<dbReference type="Proteomes" id="UP000004728">
    <property type="component" value="Unassembled WGS sequence"/>
</dbReference>
<sequence>MSTVALLDRRPLRFAIAGALNTAFGIAIYPLLMWVIVPLRAHYMIALLIAQVLGLCFGFATHKLGVFRTPADRAVREFGAFAGFYLFNYAANWAILPLLVEGARIAPVIAQSGFTLVLVAGSWFWHNHVTFRHSGDRR</sequence>
<comment type="caution">
    <text evidence="8">The sequence shown here is derived from an EMBL/GenBank/DDBJ whole genome shotgun (WGS) entry which is preliminary data.</text>
</comment>
<keyword evidence="4 6" id="KW-1133">Transmembrane helix</keyword>
<dbReference type="EMBL" id="AEWJ01000013">
    <property type="protein sequence ID" value="EGD60717.1"/>
    <property type="molecule type" value="Genomic_DNA"/>
</dbReference>
<evidence type="ECO:0000256" key="1">
    <source>
        <dbReference type="ARBA" id="ARBA00004141"/>
    </source>
</evidence>
<dbReference type="OrthoDB" id="9798374at2"/>
<evidence type="ECO:0000259" key="7">
    <source>
        <dbReference type="Pfam" id="PF04138"/>
    </source>
</evidence>
<dbReference type="AlphaFoldDB" id="F1Z3V9"/>
<organism evidence="8 9">
    <name type="scientific">Novosphingobium nitrogenifigens DSM 19370</name>
    <dbReference type="NCBI Taxonomy" id="983920"/>
    <lineage>
        <taxon>Bacteria</taxon>
        <taxon>Pseudomonadati</taxon>
        <taxon>Pseudomonadota</taxon>
        <taxon>Alphaproteobacteria</taxon>
        <taxon>Sphingomonadales</taxon>
        <taxon>Sphingomonadaceae</taxon>
        <taxon>Novosphingobium</taxon>
    </lineage>
</organism>
<evidence type="ECO:0000313" key="9">
    <source>
        <dbReference type="Proteomes" id="UP000004728"/>
    </source>
</evidence>
<evidence type="ECO:0000256" key="4">
    <source>
        <dbReference type="ARBA" id="ARBA00022989"/>
    </source>
</evidence>
<evidence type="ECO:0000256" key="3">
    <source>
        <dbReference type="ARBA" id="ARBA00022692"/>
    </source>
</evidence>
<evidence type="ECO:0000313" key="8">
    <source>
        <dbReference type="EMBL" id="EGD60717.1"/>
    </source>
</evidence>
<dbReference type="InParanoid" id="F1Z3V9"/>
<feature type="transmembrane region" description="Helical" evidence="6">
    <location>
        <begin position="105"/>
        <end position="125"/>
    </location>
</feature>
<dbReference type="GO" id="GO:0000271">
    <property type="term" value="P:polysaccharide biosynthetic process"/>
    <property type="evidence" value="ECO:0007669"/>
    <property type="project" value="InterPro"/>
</dbReference>
<keyword evidence="3 6" id="KW-0812">Transmembrane</keyword>
<gene>
    <name evidence="8" type="ORF">Y88_1798</name>
</gene>
<evidence type="ECO:0000256" key="5">
    <source>
        <dbReference type="ARBA" id="ARBA00023136"/>
    </source>
</evidence>
<dbReference type="STRING" id="983920.Y88_1798"/>
<feature type="transmembrane region" description="Helical" evidence="6">
    <location>
        <begin position="43"/>
        <end position="66"/>
    </location>
</feature>
<evidence type="ECO:0000256" key="6">
    <source>
        <dbReference type="SAM" id="Phobius"/>
    </source>
</evidence>
<keyword evidence="9" id="KW-1185">Reference proteome</keyword>
<dbReference type="InterPro" id="IPR051401">
    <property type="entry name" value="GtrA_CellWall_Glycosyl"/>
</dbReference>
<dbReference type="RefSeq" id="WP_008068678.1">
    <property type="nucleotide sequence ID" value="NZ_AQWK01000010.1"/>
</dbReference>
<feature type="transmembrane region" description="Helical" evidence="6">
    <location>
        <begin position="12"/>
        <end position="37"/>
    </location>
</feature>
<reference evidence="8 9" key="1">
    <citation type="journal article" date="2012" name="J. Bacteriol.">
        <title>Draft Genome Sequence of Novosphingobium nitrogenifigens Y88T.</title>
        <authorList>
            <person name="Strabala T.J."/>
            <person name="Macdonald L."/>
            <person name="Liu V."/>
            <person name="Smit A.M."/>
        </authorList>
    </citation>
    <scope>NUCLEOTIDE SEQUENCE [LARGE SCALE GENOMIC DNA]</scope>
    <source>
        <strain evidence="8 9">DSM 19370</strain>
    </source>
</reference>
<dbReference type="HOGENOM" id="CLU_083873_2_0_5"/>